<proteinExistence type="predicted"/>
<dbReference type="Proteomes" id="UP000615446">
    <property type="component" value="Unassembled WGS sequence"/>
</dbReference>
<name>A0A8H3QXK7_9GLOM</name>
<dbReference type="AlphaFoldDB" id="A0A8H3QXK7"/>
<accession>A0A8H3QXK7</accession>
<protein>
    <submittedName>
        <fullName evidence="1">Uncharacterized protein</fullName>
    </submittedName>
</protein>
<gene>
    <name evidence="1" type="ORF">RCL2_002236800</name>
</gene>
<dbReference type="EMBL" id="BLAL01000244">
    <property type="protein sequence ID" value="GES95706.1"/>
    <property type="molecule type" value="Genomic_DNA"/>
</dbReference>
<sequence length="73" mass="8656">MESPKYLRKVLNILVMLDTIVDQRSNFRKKRNLKDRVTASELAEEIEIVFSYQITNLKSFEYCIGKILTLFQL</sequence>
<comment type="caution">
    <text evidence="1">The sequence shown here is derived from an EMBL/GenBank/DDBJ whole genome shotgun (WGS) entry which is preliminary data.</text>
</comment>
<organism evidence="1 2">
    <name type="scientific">Rhizophagus clarus</name>
    <dbReference type="NCBI Taxonomy" id="94130"/>
    <lineage>
        <taxon>Eukaryota</taxon>
        <taxon>Fungi</taxon>
        <taxon>Fungi incertae sedis</taxon>
        <taxon>Mucoromycota</taxon>
        <taxon>Glomeromycotina</taxon>
        <taxon>Glomeromycetes</taxon>
        <taxon>Glomerales</taxon>
        <taxon>Glomeraceae</taxon>
        <taxon>Rhizophagus</taxon>
    </lineage>
</organism>
<evidence type="ECO:0000313" key="2">
    <source>
        <dbReference type="Proteomes" id="UP000615446"/>
    </source>
</evidence>
<evidence type="ECO:0000313" key="1">
    <source>
        <dbReference type="EMBL" id="GES95706.1"/>
    </source>
</evidence>
<reference evidence="1" key="1">
    <citation type="submission" date="2019-10" db="EMBL/GenBank/DDBJ databases">
        <title>Conservation and host-specific expression of non-tandemly repeated heterogenous ribosome RNA gene in arbuscular mycorrhizal fungi.</title>
        <authorList>
            <person name="Maeda T."/>
            <person name="Kobayashi Y."/>
            <person name="Nakagawa T."/>
            <person name="Ezawa T."/>
            <person name="Yamaguchi K."/>
            <person name="Bino T."/>
            <person name="Nishimoto Y."/>
            <person name="Shigenobu S."/>
            <person name="Kawaguchi M."/>
        </authorList>
    </citation>
    <scope>NUCLEOTIDE SEQUENCE</scope>
    <source>
        <strain evidence="1">HR1</strain>
    </source>
</reference>